<keyword evidence="3" id="KW-0479">Metal-binding</keyword>
<dbReference type="CDD" id="cd09597">
    <property type="entry name" value="M4_TLP"/>
    <property type="match status" value="1"/>
</dbReference>
<keyword evidence="5" id="KW-0862">Zinc</keyword>
<evidence type="ECO:0000256" key="2">
    <source>
        <dbReference type="ARBA" id="ARBA00022670"/>
    </source>
</evidence>
<keyword evidence="2" id="KW-0645">Protease</keyword>
<dbReference type="EMBL" id="CP086356">
    <property type="protein sequence ID" value="UNI18191.1"/>
    <property type="molecule type" value="Genomic_DNA"/>
</dbReference>
<dbReference type="PANTHER" id="PTHR43579">
    <property type="match status" value="1"/>
</dbReference>
<evidence type="ECO:0000313" key="11">
    <source>
        <dbReference type="Proteomes" id="UP000829364"/>
    </source>
</evidence>
<accession>A0A9Q8QFE2</accession>
<dbReference type="Proteomes" id="UP000829364">
    <property type="component" value="Chromosome 3"/>
</dbReference>
<evidence type="ECO:0000313" key="10">
    <source>
        <dbReference type="EMBL" id="UNI18191.1"/>
    </source>
</evidence>
<dbReference type="PRINTS" id="PR00730">
    <property type="entry name" value="THERMOLYSIN"/>
</dbReference>
<dbReference type="InterPro" id="IPR023612">
    <property type="entry name" value="Peptidase_M4"/>
</dbReference>
<dbReference type="AlphaFoldDB" id="A0A9Q8QFE2"/>
<dbReference type="Pfam" id="PF02868">
    <property type="entry name" value="Peptidase_M4_C"/>
    <property type="match status" value="1"/>
</dbReference>
<evidence type="ECO:0000256" key="4">
    <source>
        <dbReference type="ARBA" id="ARBA00022801"/>
    </source>
</evidence>
<sequence>MPGPCYIVPPHLLRGIAESEHNSDATRDGARASLASYERLATAVQERLTALSQASKPGIGTARPAPFIPEAVLARLSLSDDVDGETRTRAKRDLGHLLSLVARKPGGDEDTDNDSDDKKDEPKDAPYRAVYDAKHIEAEGDLPGELARAEGESKVKDKAVNEAYDNVGHVLDFYKDKFHWKSIDNKNADVISSVHFGRDYENAFWDPEKLQMVFGDGGEYLGNFTGCIDVIGHEITHAVTEHTSPLDYNGQPGALNEHISDVFGVMIKQKLENKESQEADWLVGEGCLLPDVKGLALRSMKSPGEAYDDPRFGKDPQVDNMDKYEKTYDDNGGVHIYSGIPNKAFYLAAVAFGGYSWEKAGQIWWKAMTCGRVPVRCNFKQFADVTIDMAKEEFDDEAEDKVRKAWTDVGVIGSS</sequence>
<evidence type="ECO:0000256" key="7">
    <source>
        <dbReference type="SAM" id="MobiDB-lite"/>
    </source>
</evidence>
<dbReference type="InterPro" id="IPR013856">
    <property type="entry name" value="Peptidase_M4_domain"/>
</dbReference>
<keyword evidence="11" id="KW-1185">Reference proteome</keyword>
<dbReference type="Gene3D" id="3.10.170.10">
    <property type="match status" value="1"/>
</dbReference>
<dbReference type="InterPro" id="IPR027268">
    <property type="entry name" value="Peptidase_M4/M1_CTD_sf"/>
</dbReference>
<dbReference type="RefSeq" id="XP_047841672.1">
    <property type="nucleotide sequence ID" value="XM_047985695.1"/>
</dbReference>
<evidence type="ECO:0000256" key="5">
    <source>
        <dbReference type="ARBA" id="ARBA00022833"/>
    </source>
</evidence>
<feature type="compositionally biased region" description="Basic and acidic residues" evidence="7">
    <location>
        <begin position="116"/>
        <end position="125"/>
    </location>
</feature>
<evidence type="ECO:0000259" key="9">
    <source>
        <dbReference type="Pfam" id="PF02868"/>
    </source>
</evidence>
<dbReference type="KEGG" id="ptkz:JDV02_004475"/>
<dbReference type="InterPro" id="IPR001570">
    <property type="entry name" value="Peptidase_M4_C_domain"/>
</dbReference>
<organism evidence="10 11">
    <name type="scientific">Purpureocillium takamizusanense</name>
    <dbReference type="NCBI Taxonomy" id="2060973"/>
    <lineage>
        <taxon>Eukaryota</taxon>
        <taxon>Fungi</taxon>
        <taxon>Dikarya</taxon>
        <taxon>Ascomycota</taxon>
        <taxon>Pezizomycotina</taxon>
        <taxon>Sordariomycetes</taxon>
        <taxon>Hypocreomycetidae</taxon>
        <taxon>Hypocreales</taxon>
        <taxon>Ophiocordycipitaceae</taxon>
        <taxon>Purpureocillium</taxon>
    </lineage>
</organism>
<dbReference type="OrthoDB" id="5332336at2759"/>
<gene>
    <name evidence="10" type="ORF">JDV02_004475</name>
</gene>
<evidence type="ECO:0000259" key="8">
    <source>
        <dbReference type="Pfam" id="PF01447"/>
    </source>
</evidence>
<evidence type="ECO:0000256" key="3">
    <source>
        <dbReference type="ARBA" id="ARBA00022723"/>
    </source>
</evidence>
<dbReference type="GO" id="GO:0046872">
    <property type="term" value="F:metal ion binding"/>
    <property type="evidence" value="ECO:0007669"/>
    <property type="project" value="UniProtKB-KW"/>
</dbReference>
<name>A0A9Q8QFE2_9HYPO</name>
<keyword evidence="6" id="KW-0482">Metalloprotease</keyword>
<dbReference type="Pfam" id="PF01447">
    <property type="entry name" value="Peptidase_M4"/>
    <property type="match status" value="1"/>
</dbReference>
<dbReference type="SUPFAM" id="SSF55486">
    <property type="entry name" value="Metalloproteases ('zincins'), catalytic domain"/>
    <property type="match status" value="1"/>
</dbReference>
<protein>
    <recommendedName>
        <fullName evidence="12">Metalloprotease</fullName>
    </recommendedName>
</protein>
<comment type="similarity">
    <text evidence="1">Belongs to the peptidase M4 family.</text>
</comment>
<dbReference type="PANTHER" id="PTHR43579:SF1">
    <property type="entry name" value="NEUTRAL METALLOPROTEINASE"/>
    <property type="match status" value="1"/>
</dbReference>
<reference evidence="10" key="1">
    <citation type="submission" date="2021-11" db="EMBL/GenBank/DDBJ databases">
        <title>Purpureocillium_takamizusanense_genome.</title>
        <authorList>
            <person name="Nguyen N.-H."/>
        </authorList>
    </citation>
    <scope>NUCLEOTIDE SEQUENCE</scope>
    <source>
        <strain evidence="10">PT3</strain>
    </source>
</reference>
<feature type="region of interest" description="Disordered" evidence="7">
    <location>
        <begin position="98"/>
        <end position="125"/>
    </location>
</feature>
<dbReference type="GO" id="GO:0006508">
    <property type="term" value="P:proteolysis"/>
    <property type="evidence" value="ECO:0007669"/>
    <property type="project" value="UniProtKB-KW"/>
</dbReference>
<keyword evidence="4" id="KW-0378">Hydrolase</keyword>
<evidence type="ECO:0008006" key="12">
    <source>
        <dbReference type="Google" id="ProtNLM"/>
    </source>
</evidence>
<dbReference type="InterPro" id="IPR052759">
    <property type="entry name" value="Metalloprotease_M4"/>
</dbReference>
<proteinExistence type="inferred from homology"/>
<feature type="domain" description="Peptidase M4 C-terminal" evidence="9">
    <location>
        <begin position="245"/>
        <end position="411"/>
    </location>
</feature>
<dbReference type="GeneID" id="72066429"/>
<evidence type="ECO:0000256" key="6">
    <source>
        <dbReference type="ARBA" id="ARBA00023049"/>
    </source>
</evidence>
<evidence type="ECO:0000256" key="1">
    <source>
        <dbReference type="ARBA" id="ARBA00009388"/>
    </source>
</evidence>
<feature type="domain" description="Peptidase M4" evidence="8">
    <location>
        <begin position="128"/>
        <end position="241"/>
    </location>
</feature>
<dbReference type="GO" id="GO:0004222">
    <property type="term" value="F:metalloendopeptidase activity"/>
    <property type="evidence" value="ECO:0007669"/>
    <property type="project" value="InterPro"/>
</dbReference>
<dbReference type="Gene3D" id="1.10.390.10">
    <property type="entry name" value="Neutral Protease Domain 2"/>
    <property type="match status" value="1"/>
</dbReference>